<dbReference type="EMBL" id="UOEH01000358">
    <property type="protein sequence ID" value="VAW02197.1"/>
    <property type="molecule type" value="Genomic_DNA"/>
</dbReference>
<feature type="transmembrane region" description="Helical" evidence="1">
    <location>
        <begin position="115"/>
        <end position="133"/>
    </location>
</feature>
<proteinExistence type="predicted"/>
<feature type="transmembrane region" description="Helical" evidence="1">
    <location>
        <begin position="82"/>
        <end position="103"/>
    </location>
</feature>
<evidence type="ECO:0000256" key="1">
    <source>
        <dbReference type="SAM" id="Phobius"/>
    </source>
</evidence>
<protein>
    <submittedName>
        <fullName evidence="2">Uncharacterized protein</fullName>
    </submittedName>
</protein>
<gene>
    <name evidence="2" type="ORF">MNBD_ALPHA05-540</name>
</gene>
<sequence>WSLAAGLAYNAWRKRGGVIIGALVFSHWIFDFITHKPDLELWFGGPKVGLGLWDYRTIAVSVEFGLLLAGFMIFLRQTKGKGAGGVIAPLVLLTALAAAQLYSNFGPLPGSAAQAAQSAIAAYALFAGLAFWVDASRTAN</sequence>
<keyword evidence="1" id="KW-0812">Transmembrane</keyword>
<dbReference type="AlphaFoldDB" id="A0A3B0SMH1"/>
<keyword evidence="1" id="KW-1133">Transmembrane helix</keyword>
<organism evidence="2">
    <name type="scientific">hydrothermal vent metagenome</name>
    <dbReference type="NCBI Taxonomy" id="652676"/>
    <lineage>
        <taxon>unclassified sequences</taxon>
        <taxon>metagenomes</taxon>
        <taxon>ecological metagenomes</taxon>
    </lineage>
</organism>
<reference evidence="2" key="1">
    <citation type="submission" date="2018-06" db="EMBL/GenBank/DDBJ databases">
        <authorList>
            <person name="Zhirakovskaya E."/>
        </authorList>
    </citation>
    <scope>NUCLEOTIDE SEQUENCE</scope>
</reference>
<accession>A0A3B0SMH1</accession>
<feature type="non-terminal residue" evidence="2">
    <location>
        <position position="1"/>
    </location>
</feature>
<feature type="transmembrane region" description="Helical" evidence="1">
    <location>
        <begin position="55"/>
        <end position="75"/>
    </location>
</feature>
<feature type="transmembrane region" description="Helical" evidence="1">
    <location>
        <begin position="16"/>
        <end position="35"/>
    </location>
</feature>
<evidence type="ECO:0000313" key="2">
    <source>
        <dbReference type="EMBL" id="VAW02197.1"/>
    </source>
</evidence>
<name>A0A3B0SMH1_9ZZZZ</name>
<keyword evidence="1" id="KW-0472">Membrane</keyword>